<comment type="caution">
    <text evidence="1">The sequence shown here is derived from an EMBL/GenBank/DDBJ whole genome shotgun (WGS) entry which is preliminary data.</text>
</comment>
<dbReference type="GeneID" id="29989349"/>
<dbReference type="EMBL" id="JPDN02000032">
    <property type="protein sequence ID" value="PON23104.1"/>
    <property type="molecule type" value="Genomic_DNA"/>
</dbReference>
<proteinExistence type="predicted"/>
<name>A0A2P4ZFM6_9HYPO</name>
<evidence type="ECO:0008006" key="3">
    <source>
        <dbReference type="Google" id="ProtNLM"/>
    </source>
</evidence>
<dbReference type="Pfam" id="PF17784">
    <property type="entry name" value="Sulfotransfer_4"/>
    <property type="match status" value="1"/>
</dbReference>
<dbReference type="STRING" id="398673.A0A2P4ZFM6"/>
<organism evidence="1 2">
    <name type="scientific">Trichoderma gamsii</name>
    <dbReference type="NCBI Taxonomy" id="398673"/>
    <lineage>
        <taxon>Eukaryota</taxon>
        <taxon>Fungi</taxon>
        <taxon>Dikarya</taxon>
        <taxon>Ascomycota</taxon>
        <taxon>Pezizomycotina</taxon>
        <taxon>Sordariomycetes</taxon>
        <taxon>Hypocreomycetidae</taxon>
        <taxon>Hypocreales</taxon>
        <taxon>Hypocreaceae</taxon>
        <taxon>Trichoderma</taxon>
    </lineage>
</organism>
<reference evidence="1 2" key="1">
    <citation type="journal article" date="2016" name="Genome Announc.">
        <title>Draft Whole-Genome Sequence of Trichoderma gamsii T6085, a Promising Biocontrol Agent of Fusarium Head Blight on Wheat.</title>
        <authorList>
            <person name="Baroncelli R."/>
            <person name="Zapparata A."/>
            <person name="Piaggeschi G."/>
            <person name="Sarrocco S."/>
            <person name="Vannacci G."/>
        </authorList>
    </citation>
    <scope>NUCLEOTIDE SEQUENCE [LARGE SCALE GENOMIC DNA]</scope>
    <source>
        <strain evidence="1 2">T6085</strain>
    </source>
</reference>
<evidence type="ECO:0000313" key="2">
    <source>
        <dbReference type="Proteomes" id="UP000054821"/>
    </source>
</evidence>
<accession>A0A2P4ZFM6</accession>
<gene>
    <name evidence="1" type="ORF">TGAM01_v208109</name>
</gene>
<protein>
    <recommendedName>
        <fullName evidence="3">NAD dependent epimerase/dehydratase</fullName>
    </recommendedName>
</protein>
<sequence length="299" mass="33633">MDSVAPLPPPPNIIQGSLASGEGILCLGLPRSGTLSIVTALRHLGYTHVHHGAEQVFNSTNWAASIRASRACFPVWHGADKYETPPFTKADWDAFLGHYQVVSDFAGFYGEHIARVYPRAKVILVQRPFDSWYPSFDAAILQALFQPIRAFLFQRIIAPITGITAFAAHPYMVFGSFKARNVREARNNARAVYEEHYATVRKIVPPENLLEFNIEDGWAPLCTFLGKEVPDIPFPYVNDRNVILDMVNTLCFSLTIKSLWIVIKRLSPVLGVMVGYWLARQDMTALGMIRRIKDNLPYL</sequence>
<dbReference type="Proteomes" id="UP000054821">
    <property type="component" value="Unassembled WGS sequence"/>
</dbReference>
<dbReference type="PANTHER" id="PTHR36978:SF4">
    <property type="entry name" value="P-LOOP CONTAINING NUCLEOSIDE TRIPHOSPHATE HYDROLASE PROTEIN"/>
    <property type="match status" value="1"/>
</dbReference>
<dbReference type="InterPro" id="IPR040632">
    <property type="entry name" value="Sulfotransfer_4"/>
</dbReference>
<dbReference type="PANTHER" id="PTHR36978">
    <property type="entry name" value="P-LOOP CONTAINING NUCLEOTIDE TRIPHOSPHATE HYDROLASE"/>
    <property type="match status" value="1"/>
</dbReference>
<dbReference type="RefSeq" id="XP_018657534.1">
    <property type="nucleotide sequence ID" value="XM_018809266.1"/>
</dbReference>
<dbReference type="SUPFAM" id="SSF52540">
    <property type="entry name" value="P-loop containing nucleoside triphosphate hydrolases"/>
    <property type="match status" value="1"/>
</dbReference>
<dbReference type="AlphaFoldDB" id="A0A2P4ZFM6"/>
<keyword evidence="2" id="KW-1185">Reference proteome</keyword>
<dbReference type="Gene3D" id="3.40.50.300">
    <property type="entry name" value="P-loop containing nucleotide triphosphate hydrolases"/>
    <property type="match status" value="1"/>
</dbReference>
<evidence type="ECO:0000313" key="1">
    <source>
        <dbReference type="EMBL" id="PON23104.1"/>
    </source>
</evidence>
<dbReference type="InterPro" id="IPR027417">
    <property type="entry name" value="P-loop_NTPase"/>
</dbReference>